<sequence length="634" mass="70622">MQEYCPLCIKDGLKKKIRLLQLNLQEASWVCESEDCIWPWGYYDIQFVSRKVGKVWSFNWDNGTTTIPKTQEPVKIYTELSLYTPPVTPSSEAILKERITSEIPCSTSIPISENQDILDSDIHVIKTTNFTKDLSINKISENSMKKFMPDTTDTCLSNKVDISSSKCTSIFDVDDIEKQDNCKISSISSTTTKKWTSLIKTSETVESSVIQDQMKENNLCSRENNVNAKDEINITQYPMRESETSSVSNYEDESHMNASCSLSHSIPNIKMSDTTNSVCSNILQSDTTKISEKNVSLENNTNIKSVPTVRSVEKINVDITKVVRRKMKNENITSIGSTAASIEKNSELQNNSNASPTSKVLLQTTKQTTKLLMNSSSQSAEHNISSISKDKCTMNLSNESSDNSEVLVSNKVKPPLQVTTMEFDGLPPITLTYEMPELLEAKGSIKNVDEKTQLPVESIAGSSISENNPDELLSINEILKKSNRKSKRSNLNGIKYEKFNFNEIRKKLKQNNNGDNAGTNVANDLSSKNEIFQSSDVNVSKTIDIISNADDKCFTIVPINECQVVSQCSTPVESNIHVTVSNIPSTAAITPDRNSVLTPNINIDSLLDSYSYLVNNSQDISQTLNDDWLESLLN</sequence>
<proteinExistence type="predicted"/>
<protein>
    <submittedName>
        <fullName evidence="2">Probable basic-leucine zipper transcription factor E</fullName>
    </submittedName>
</protein>
<dbReference type="RefSeq" id="XP_015609413.1">
    <property type="nucleotide sequence ID" value="XM_015753927.2"/>
</dbReference>
<accession>A0AAJ7FUV8</accession>
<dbReference type="KEGG" id="ccin:107274639"/>
<evidence type="ECO:0000313" key="1">
    <source>
        <dbReference type="Proteomes" id="UP000694920"/>
    </source>
</evidence>
<name>A0AAJ7FUV8_CEPCN</name>
<evidence type="ECO:0000313" key="2">
    <source>
        <dbReference type="RefSeq" id="XP_015609413.1"/>
    </source>
</evidence>
<reference evidence="2" key="1">
    <citation type="submission" date="2025-08" db="UniProtKB">
        <authorList>
            <consortium name="RefSeq"/>
        </authorList>
    </citation>
    <scope>IDENTIFICATION</scope>
</reference>
<keyword evidence="1" id="KW-1185">Reference proteome</keyword>
<gene>
    <name evidence="2" type="primary">LOC107274639</name>
</gene>
<dbReference type="Proteomes" id="UP000694920">
    <property type="component" value="Unplaced"/>
</dbReference>
<organism evidence="1 2">
    <name type="scientific">Cephus cinctus</name>
    <name type="common">Wheat stem sawfly</name>
    <dbReference type="NCBI Taxonomy" id="211228"/>
    <lineage>
        <taxon>Eukaryota</taxon>
        <taxon>Metazoa</taxon>
        <taxon>Ecdysozoa</taxon>
        <taxon>Arthropoda</taxon>
        <taxon>Hexapoda</taxon>
        <taxon>Insecta</taxon>
        <taxon>Pterygota</taxon>
        <taxon>Neoptera</taxon>
        <taxon>Endopterygota</taxon>
        <taxon>Hymenoptera</taxon>
        <taxon>Cephoidea</taxon>
        <taxon>Cephidae</taxon>
        <taxon>Cephus</taxon>
    </lineage>
</organism>
<dbReference type="GeneID" id="107274639"/>
<dbReference type="AlphaFoldDB" id="A0AAJ7FUV8"/>